<keyword evidence="2" id="KW-0813">Transport</keyword>
<evidence type="ECO:0000256" key="10">
    <source>
        <dbReference type="SAM" id="MobiDB-lite"/>
    </source>
</evidence>
<keyword evidence="9" id="KW-0175">Coiled coil</keyword>
<evidence type="ECO:0000256" key="9">
    <source>
        <dbReference type="SAM" id="Coils"/>
    </source>
</evidence>
<dbReference type="EMBL" id="KQ976396">
    <property type="protein sequence ID" value="KYM93049.1"/>
    <property type="molecule type" value="Genomic_DNA"/>
</dbReference>
<dbReference type="PROSITE" id="PS00888">
    <property type="entry name" value="CNMP_BINDING_1"/>
    <property type="match status" value="1"/>
</dbReference>
<feature type="compositionally biased region" description="Polar residues" evidence="10">
    <location>
        <begin position="335"/>
        <end position="344"/>
    </location>
</feature>
<keyword evidence="5" id="KW-0406">Ion transport</keyword>
<dbReference type="Pfam" id="PF00027">
    <property type="entry name" value="cNMP_binding"/>
    <property type="match status" value="1"/>
</dbReference>
<feature type="region of interest" description="Disordered" evidence="10">
    <location>
        <begin position="1291"/>
        <end position="1348"/>
    </location>
</feature>
<evidence type="ECO:0000256" key="11">
    <source>
        <dbReference type="SAM" id="Phobius"/>
    </source>
</evidence>
<dbReference type="SMART" id="SM00100">
    <property type="entry name" value="cNMP"/>
    <property type="match status" value="1"/>
</dbReference>
<dbReference type="FunFam" id="2.60.120.10:FF:000002">
    <property type="entry name" value="Cyclic nucleotide gated channel alpha 1a"/>
    <property type="match status" value="1"/>
</dbReference>
<dbReference type="GO" id="GO:0030553">
    <property type="term" value="F:cGMP binding"/>
    <property type="evidence" value="ECO:0007669"/>
    <property type="project" value="TreeGrafter"/>
</dbReference>
<evidence type="ECO:0000313" key="14">
    <source>
        <dbReference type="Proteomes" id="UP000078540"/>
    </source>
</evidence>
<dbReference type="InterPro" id="IPR018490">
    <property type="entry name" value="cNMP-bd_dom_sf"/>
</dbReference>
<keyword evidence="14" id="KW-1185">Reference proteome</keyword>
<feature type="region of interest" description="Disordered" evidence="10">
    <location>
        <begin position="335"/>
        <end position="362"/>
    </location>
</feature>
<feature type="region of interest" description="Disordered" evidence="10">
    <location>
        <begin position="956"/>
        <end position="1021"/>
    </location>
</feature>
<reference evidence="13 14" key="1">
    <citation type="submission" date="2015-09" db="EMBL/GenBank/DDBJ databases">
        <title>Atta colombica WGS genome.</title>
        <authorList>
            <person name="Nygaard S."/>
            <person name="Hu H."/>
            <person name="Boomsma J."/>
            <person name="Zhang G."/>
        </authorList>
    </citation>
    <scope>NUCLEOTIDE SEQUENCE [LARGE SCALE GENOMIC DNA]</scope>
    <source>
        <strain evidence="13">Treedump-2</strain>
        <tissue evidence="13">Whole body</tissue>
    </source>
</reference>
<dbReference type="SUPFAM" id="SSF81324">
    <property type="entry name" value="Voltage-gated potassium channels"/>
    <property type="match status" value="1"/>
</dbReference>
<feature type="region of interest" description="Disordered" evidence="10">
    <location>
        <begin position="69"/>
        <end position="101"/>
    </location>
</feature>
<dbReference type="SUPFAM" id="SSF51206">
    <property type="entry name" value="cAMP-binding domain-like"/>
    <property type="match status" value="1"/>
</dbReference>
<feature type="compositionally biased region" description="Polar residues" evidence="10">
    <location>
        <begin position="1006"/>
        <end position="1021"/>
    </location>
</feature>
<sequence>MLTCRMCMTRAIAWNMLRHNPLITGAFQVSRVDIPGRVLGRFWLGQEETKTGRLDHLRGMSSGAKRLVQSLRGRTGGRGTGGGRSDAGAGEDSGVGGGGASTSATRLCHYDSGHELDEISVIGATVRDNEGLTTPTTPCHCRSIKYGSGQTLCSIAGLPPAPAIPAHRAQSGVITGGVRHRLSGGSASALSYGGEKYGRSGRSGDGRTGGGREKEDDTKSAENVSRGVLPSRQSLLDLVSGKFMGRHTPTHHYYYQQQQQVYSVSQRYFSSSRDSLQGGYVNRGASELDLSRKPRRRDHLRGRFKLPYTVALTSSRDQSHLHTPASVNHLSNSSCNGTETRYTAQQQQQQRGSRGYPGQPGSRGFRTGAPNWSFIFDPAGRLCYYWSMVVSLAFLYNFWVIIYRFAFQEINGETRWVWFCLDYFSDFLYVLDIIFHIRTGYLEDGVLQTDATKLRNHYTNSTTFYIDILCLLPLDFLYLSIGFNSMLRSFRLVKIYRFWAFMDRTERHTNYPNLFRSTSLIHYLLVIFHWNGCLYHIIYKNNGFGSKNWVFSDSETADVVKQYLQSYYWCTLALTTIGDLPRPRSKGEYLFVIGQLFFGLLLFATVLGHVANIVTSVSAARKEFQGSPHKQEESTDPKIRNATVSSDVTPDLSGNPNDTARHTFGNKHLDGQSVTLEEQDALKDSVEIPLTEAAIDETSELDEEKNETKLDGVKTYMRMRRVPNHLQVKVIKWFDYLWLTQKCSDEEKAVSCLPDKLKAEIAINVHLDTLRRVEIFQNTEAGFLCELVLRLRPVLFSPGDYICRKGEVGKEMYIVNRGRLQVVADNGKTVLATLKAGSYFGEISILNMGTAGNRRTASVRSVGYSDLFVLSKKDMWDVLKEYPAARVRLEAIAVKRLEKYKRAPLEKARCKFPVAMGRCQSTPGLVESRGRVSLEDMWISPIDLKSHAYSTAASLFSPSPSPVTPRAMPGTGVLADNVPRGAESPISGASSGPSSEDQTARAPPSAATQASTGRQSTHSGMTCNSMTQLVSEGTTPLFGTHEALLAEIQRLRERLKCLETENAAMSVKLNQQQWEVEHRYGDQSELDDARVLSDTKSIGSLSQHLFESDEDERYYGTCNGYVSQPGSKSNLLLCSECDQKTHTCTYRPQTPDSHAGKYVEERIDDRHQEPGTSRAYRSPVKLSSPRSYHTDQDRVTQTSPRSYHDLEQAVPITSPRSYRTQEPQRRGWTARDTDDRDRESPICELCRGNGYVVVHCEHCDFSSDGDLICFRCQSDEGSSNGQVCPRCEREAGVTSSTGRSGSSDEGNGKYPVDAVVKIQVNDRTIDVDSDETPESESSGNYHPQRGAMDRLDTIVETKGDTASENDEENGGTKLNGTTSARYLNYMIVLFL</sequence>
<gene>
    <name evidence="13" type="ORF">ALC53_00588</name>
</gene>
<dbReference type="GO" id="GO:0017071">
    <property type="term" value="C:intracellular cyclic nucleotide activated cation channel complex"/>
    <property type="evidence" value="ECO:0007669"/>
    <property type="project" value="TreeGrafter"/>
</dbReference>
<keyword evidence="8" id="KW-0407">Ion channel</keyword>
<comment type="subcellular location">
    <subcellularLocation>
        <location evidence="1">Membrane</location>
        <topology evidence="1">Multi-pass membrane protein</topology>
    </subcellularLocation>
</comment>
<evidence type="ECO:0000256" key="5">
    <source>
        <dbReference type="ARBA" id="ARBA00023065"/>
    </source>
</evidence>
<feature type="transmembrane region" description="Helical" evidence="11">
    <location>
        <begin position="589"/>
        <end position="611"/>
    </location>
</feature>
<dbReference type="GO" id="GO:0005886">
    <property type="term" value="C:plasma membrane"/>
    <property type="evidence" value="ECO:0007669"/>
    <property type="project" value="TreeGrafter"/>
</dbReference>
<feature type="compositionally biased region" description="Polar residues" evidence="10">
    <location>
        <begin position="642"/>
        <end position="658"/>
    </location>
</feature>
<organism evidence="13 14">
    <name type="scientific">Atta colombica</name>
    <dbReference type="NCBI Taxonomy" id="520822"/>
    <lineage>
        <taxon>Eukaryota</taxon>
        <taxon>Metazoa</taxon>
        <taxon>Ecdysozoa</taxon>
        <taxon>Arthropoda</taxon>
        <taxon>Hexapoda</taxon>
        <taxon>Insecta</taxon>
        <taxon>Pterygota</taxon>
        <taxon>Neoptera</taxon>
        <taxon>Endopterygota</taxon>
        <taxon>Hymenoptera</taxon>
        <taxon>Apocrita</taxon>
        <taxon>Aculeata</taxon>
        <taxon>Formicoidea</taxon>
        <taxon>Formicidae</taxon>
        <taxon>Myrmicinae</taxon>
        <taxon>Atta</taxon>
    </lineage>
</organism>
<feature type="compositionally biased region" description="Basic and acidic residues" evidence="10">
    <location>
        <begin position="624"/>
        <end position="639"/>
    </location>
</feature>
<evidence type="ECO:0000256" key="2">
    <source>
        <dbReference type="ARBA" id="ARBA00022448"/>
    </source>
</evidence>
<dbReference type="GO" id="GO:0005222">
    <property type="term" value="F:intracellularly cAMP-activated cation channel activity"/>
    <property type="evidence" value="ECO:0007669"/>
    <property type="project" value="TreeGrafter"/>
</dbReference>
<evidence type="ECO:0000256" key="4">
    <source>
        <dbReference type="ARBA" id="ARBA00022989"/>
    </source>
</evidence>
<feature type="compositionally biased region" description="Gly residues" evidence="10">
    <location>
        <begin position="74"/>
        <end position="100"/>
    </location>
</feature>
<protein>
    <submittedName>
        <fullName evidence="13">Cyclic nucleotide-gated cation channel alpha-3</fullName>
    </submittedName>
</protein>
<feature type="compositionally biased region" description="Basic and acidic residues" evidence="10">
    <location>
        <begin position="1222"/>
        <end position="1236"/>
    </location>
</feature>
<evidence type="ECO:0000259" key="12">
    <source>
        <dbReference type="PROSITE" id="PS50042"/>
    </source>
</evidence>
<dbReference type="FunFam" id="1.10.287.70:FF:000100">
    <property type="entry name" value="Cyclic nucleotide-gated cation channel"/>
    <property type="match status" value="1"/>
</dbReference>
<feature type="region of interest" description="Disordered" evidence="10">
    <location>
        <begin position="189"/>
        <end position="228"/>
    </location>
</feature>
<dbReference type="Pfam" id="PF00520">
    <property type="entry name" value="Ion_trans"/>
    <property type="match status" value="1"/>
</dbReference>
<feature type="region of interest" description="Disordered" evidence="10">
    <location>
        <begin position="1163"/>
        <end position="1236"/>
    </location>
</feature>
<dbReference type="FunFam" id="1.10.287.630:FF:000001">
    <property type="entry name" value="Cyclic nucleotide-gated channel alpha 3"/>
    <property type="match status" value="1"/>
</dbReference>
<feature type="domain" description="Cyclic nucleotide-binding" evidence="12">
    <location>
        <begin position="775"/>
        <end position="896"/>
    </location>
</feature>
<feature type="region of interest" description="Disordered" evidence="10">
    <location>
        <begin position="624"/>
        <end position="669"/>
    </location>
</feature>
<feature type="coiled-coil region" evidence="9">
    <location>
        <begin position="1041"/>
        <end position="1068"/>
    </location>
</feature>
<feature type="compositionally biased region" description="Low complexity" evidence="10">
    <location>
        <begin position="345"/>
        <end position="362"/>
    </location>
</feature>
<dbReference type="CDD" id="cd00038">
    <property type="entry name" value="CAP_ED"/>
    <property type="match status" value="1"/>
</dbReference>
<dbReference type="InterPro" id="IPR014710">
    <property type="entry name" value="RmlC-like_jellyroll"/>
</dbReference>
<dbReference type="Gene3D" id="1.10.287.630">
    <property type="entry name" value="Helix hairpin bin"/>
    <property type="match status" value="1"/>
</dbReference>
<dbReference type="GO" id="GO:0005223">
    <property type="term" value="F:intracellularly cGMP-activated cation channel activity"/>
    <property type="evidence" value="ECO:0007669"/>
    <property type="project" value="TreeGrafter"/>
</dbReference>
<dbReference type="GO" id="GO:0044877">
    <property type="term" value="F:protein-containing complex binding"/>
    <property type="evidence" value="ECO:0007669"/>
    <property type="project" value="TreeGrafter"/>
</dbReference>
<feature type="transmembrane region" description="Helical" evidence="11">
    <location>
        <begin position="520"/>
        <end position="539"/>
    </location>
</feature>
<accession>A0A195BWN9</accession>
<dbReference type="Gene3D" id="2.60.120.10">
    <property type="entry name" value="Jelly Rolls"/>
    <property type="match status" value="1"/>
</dbReference>
<dbReference type="PROSITE" id="PS00889">
    <property type="entry name" value="CNMP_BINDING_2"/>
    <property type="match status" value="1"/>
</dbReference>
<dbReference type="Proteomes" id="UP000078540">
    <property type="component" value="Unassembled WGS sequence"/>
</dbReference>
<dbReference type="STRING" id="520822.A0A195BWN9"/>
<proteinExistence type="predicted"/>
<dbReference type="PANTHER" id="PTHR45638:SF4">
    <property type="entry name" value="CYCLIC NUCLEOTIDE-BINDING DOMAIN-CONTAINING PROTEIN"/>
    <property type="match status" value="1"/>
</dbReference>
<feature type="transmembrane region" description="Helical" evidence="11">
    <location>
        <begin position="384"/>
        <end position="404"/>
    </location>
</feature>
<dbReference type="PROSITE" id="PS50042">
    <property type="entry name" value="CNMP_BINDING_3"/>
    <property type="match status" value="1"/>
</dbReference>
<name>A0A195BWN9_9HYME</name>
<dbReference type="InterPro" id="IPR000595">
    <property type="entry name" value="cNMP-bd_dom"/>
</dbReference>
<feature type="compositionally biased region" description="Low complexity" evidence="10">
    <location>
        <begin position="982"/>
        <end position="996"/>
    </location>
</feature>
<dbReference type="Gene3D" id="1.10.287.70">
    <property type="match status" value="1"/>
</dbReference>
<dbReference type="InterPro" id="IPR050866">
    <property type="entry name" value="CNG_cation_channel"/>
</dbReference>
<keyword evidence="4 11" id="KW-1133">Transmembrane helix</keyword>
<dbReference type="InterPro" id="IPR018488">
    <property type="entry name" value="cNMP-bd_CS"/>
</dbReference>
<evidence type="ECO:0000256" key="1">
    <source>
        <dbReference type="ARBA" id="ARBA00004141"/>
    </source>
</evidence>
<evidence type="ECO:0000256" key="3">
    <source>
        <dbReference type="ARBA" id="ARBA00022692"/>
    </source>
</evidence>
<dbReference type="PANTHER" id="PTHR45638">
    <property type="entry name" value="CYCLIC NUCLEOTIDE-GATED CATION CHANNEL SUBUNIT A"/>
    <property type="match status" value="1"/>
</dbReference>
<evidence type="ECO:0000256" key="6">
    <source>
        <dbReference type="ARBA" id="ARBA00023136"/>
    </source>
</evidence>
<feature type="compositionally biased region" description="Low complexity" evidence="10">
    <location>
        <begin position="1294"/>
        <end position="1303"/>
    </location>
</feature>
<dbReference type="InterPro" id="IPR005821">
    <property type="entry name" value="Ion_trans_dom"/>
</dbReference>
<keyword evidence="3 11" id="KW-0812">Transmembrane</keyword>
<keyword evidence="6 11" id="KW-0472">Membrane</keyword>
<evidence type="ECO:0000256" key="8">
    <source>
        <dbReference type="ARBA" id="ARBA00023303"/>
    </source>
</evidence>
<evidence type="ECO:0000256" key="7">
    <source>
        <dbReference type="ARBA" id="ARBA00023286"/>
    </source>
</evidence>
<keyword evidence="7" id="KW-1071">Ligand-gated ion channel</keyword>
<evidence type="ECO:0000313" key="13">
    <source>
        <dbReference type="EMBL" id="KYM93049.1"/>
    </source>
</evidence>
<feature type="compositionally biased region" description="Basic and acidic residues" evidence="10">
    <location>
        <begin position="196"/>
        <end position="220"/>
    </location>
</feature>
<feature type="transmembrane region" description="Helical" evidence="11">
    <location>
        <begin position="464"/>
        <end position="487"/>
    </location>
</feature>